<organism evidence="1 2">
    <name type="scientific">Bifidobacterium longum</name>
    <dbReference type="NCBI Taxonomy" id="216816"/>
    <lineage>
        <taxon>Bacteria</taxon>
        <taxon>Bacillati</taxon>
        <taxon>Actinomycetota</taxon>
        <taxon>Actinomycetes</taxon>
        <taxon>Bifidobacteriales</taxon>
        <taxon>Bifidobacteriaceae</taxon>
        <taxon>Bifidobacterium</taxon>
    </lineage>
</organism>
<reference evidence="1 2" key="1">
    <citation type="submission" date="2017-12" db="EMBL/GenBank/DDBJ databases">
        <title>Bifidobacterium longum APC/DPC strains.</title>
        <authorList>
            <person name="Arboleya S."/>
        </authorList>
    </citation>
    <scope>NUCLEOTIDE SEQUENCE [LARGE SCALE GENOMIC DNA]</scope>
    <source>
        <strain evidence="1 2">APC1503</strain>
    </source>
</reference>
<evidence type="ECO:0000313" key="2">
    <source>
        <dbReference type="Proteomes" id="UP000232654"/>
    </source>
</evidence>
<dbReference type="EMBL" id="PJDT01000033">
    <property type="protein sequence ID" value="PKC86725.1"/>
    <property type="molecule type" value="Genomic_DNA"/>
</dbReference>
<dbReference type="Proteomes" id="UP000232654">
    <property type="component" value="Unassembled WGS sequence"/>
</dbReference>
<dbReference type="RefSeq" id="WP_101011419.1">
    <property type="nucleotide sequence ID" value="NZ_JADNCU010000036.1"/>
</dbReference>
<accession>A0A2N0SY68</accession>
<name>A0A2N0SY68_BIFLN</name>
<sequence>MSNSEKQHTHIIPILAGATTAILLMAAGAGTVYAADFTEAQTQYEVAVQSARQSHINLAKQVKAVQKTDKIPAGQLLGKDHDLVSRMDSAMLGAKGQLKENIAHNPDAGRMSISQIRELTETIKNQDSANISSSSMLNRLDSYIKESQHYKKLDDARGKVKDSIGKASQLLETSKDNVDDEAPRQALQKTMDAAKDWKKSTDLTWLKKQADVINSKIQPVKDAVSAHEQRLAQEAQAAAVQSSYQTSSTANSLNASTYTNPVYTGNAPAYQPTQPADNGYTYTPSTTCGDGGWNLRAQCQAAIDQGGLVEMPIFDGLGGSRLIAGHNSTGAGWIGQLQQGQSTPYGTVQQVWHNATPDTINNSGIGTYLQTCDQNGNPIVVKVG</sequence>
<evidence type="ECO:0000313" key="1">
    <source>
        <dbReference type="EMBL" id="PKC86725.1"/>
    </source>
</evidence>
<comment type="caution">
    <text evidence="1">The sequence shown here is derived from an EMBL/GenBank/DDBJ whole genome shotgun (WGS) entry which is preliminary data.</text>
</comment>
<dbReference type="AlphaFoldDB" id="A0A2N0SY68"/>
<gene>
    <name evidence="1" type="ORF">APC1503_2106</name>
</gene>
<proteinExistence type="predicted"/>
<protein>
    <submittedName>
        <fullName evidence="1">Low molecular weight protein-tyrosine-phosphatase</fullName>
    </submittedName>
</protein>